<proteinExistence type="predicted"/>
<feature type="region of interest" description="Disordered" evidence="1">
    <location>
        <begin position="118"/>
        <end position="137"/>
    </location>
</feature>
<protein>
    <submittedName>
        <fullName evidence="2">Uncharacterized protein</fullName>
    </submittedName>
</protein>
<sequence>MDGKNKKQKALAAMEVRNTVSAFRPKSSQVRAAQKSKQEAYGRGPLLPALEPQVKHGPKIFSVNSANVCGSPENLNESILVINNKLEQRIIGVLPMFKHPDSIKKLLKDTKWQVPVTHTSNPSCSGGRANSLRDPTSRQTFTKEGWWSVGLEFKLQYCHKKKKKKKAPGHGCVSETREP</sequence>
<evidence type="ECO:0000313" key="2">
    <source>
        <dbReference type="Ensembl" id="ENSCCNP00000026513.1"/>
    </source>
</evidence>
<accession>A0A8C0ZX46</accession>
<organism evidence="2">
    <name type="scientific">Castor canadensis</name>
    <name type="common">American beaver</name>
    <dbReference type="NCBI Taxonomy" id="51338"/>
    <lineage>
        <taxon>Eukaryota</taxon>
        <taxon>Metazoa</taxon>
        <taxon>Chordata</taxon>
        <taxon>Craniata</taxon>
        <taxon>Vertebrata</taxon>
        <taxon>Euteleostomi</taxon>
        <taxon>Mammalia</taxon>
        <taxon>Eutheria</taxon>
        <taxon>Euarchontoglires</taxon>
        <taxon>Glires</taxon>
        <taxon>Rodentia</taxon>
        <taxon>Castorimorpha</taxon>
        <taxon>Castoridae</taxon>
        <taxon>Castor</taxon>
    </lineage>
</organism>
<name>A0A8C0ZX46_CASCN</name>
<evidence type="ECO:0000256" key="1">
    <source>
        <dbReference type="SAM" id="MobiDB-lite"/>
    </source>
</evidence>
<reference evidence="2" key="1">
    <citation type="submission" date="2023-09" db="UniProtKB">
        <authorList>
            <consortium name="Ensembl"/>
        </authorList>
    </citation>
    <scope>IDENTIFICATION</scope>
</reference>
<dbReference type="AlphaFoldDB" id="A0A8C0ZX46"/>
<dbReference type="Ensembl" id="ENSCCNT00000033612.1">
    <property type="protein sequence ID" value="ENSCCNP00000026513.1"/>
    <property type="gene ID" value="ENSCCNG00000025729.1"/>
</dbReference>